<name>A0ABV5VPZ7_9BACL</name>
<dbReference type="Gene3D" id="3.40.50.720">
    <property type="entry name" value="NAD(P)-binding Rossmann-like Domain"/>
    <property type="match status" value="1"/>
</dbReference>
<dbReference type="SUPFAM" id="SSF55347">
    <property type="entry name" value="Glyceraldehyde-3-phosphate dehydrogenase-like, C-terminal domain"/>
    <property type="match status" value="1"/>
</dbReference>
<dbReference type="InterPro" id="IPR051450">
    <property type="entry name" value="Gfo/Idh/MocA_Oxidoreductases"/>
</dbReference>
<dbReference type="RefSeq" id="WP_344917041.1">
    <property type="nucleotide sequence ID" value="NZ_BAAAYO010000021.1"/>
</dbReference>
<dbReference type="Pfam" id="PF01408">
    <property type="entry name" value="GFO_IDH_MocA"/>
    <property type="match status" value="1"/>
</dbReference>
<dbReference type="InterPro" id="IPR055170">
    <property type="entry name" value="GFO_IDH_MocA-like_dom"/>
</dbReference>
<dbReference type="EMBL" id="JBHMAG010000002">
    <property type="protein sequence ID" value="MFB9750307.1"/>
    <property type="molecule type" value="Genomic_DNA"/>
</dbReference>
<comment type="caution">
    <text evidence="3">The sequence shown here is derived from an EMBL/GenBank/DDBJ whole genome shotgun (WGS) entry which is preliminary data.</text>
</comment>
<evidence type="ECO:0000259" key="1">
    <source>
        <dbReference type="Pfam" id="PF01408"/>
    </source>
</evidence>
<dbReference type="Gene3D" id="3.30.360.10">
    <property type="entry name" value="Dihydrodipicolinate Reductase, domain 2"/>
    <property type="match status" value="1"/>
</dbReference>
<evidence type="ECO:0000313" key="4">
    <source>
        <dbReference type="Proteomes" id="UP001589619"/>
    </source>
</evidence>
<dbReference type="Proteomes" id="UP001589619">
    <property type="component" value="Unassembled WGS sequence"/>
</dbReference>
<gene>
    <name evidence="3" type="ORF">ACFFNY_01875</name>
</gene>
<evidence type="ECO:0000313" key="3">
    <source>
        <dbReference type="EMBL" id="MFB9750307.1"/>
    </source>
</evidence>
<dbReference type="SUPFAM" id="SSF51735">
    <property type="entry name" value="NAD(P)-binding Rossmann-fold domains"/>
    <property type="match status" value="1"/>
</dbReference>
<dbReference type="PANTHER" id="PTHR43377:SF1">
    <property type="entry name" value="BILIVERDIN REDUCTASE A"/>
    <property type="match status" value="1"/>
</dbReference>
<sequence length="335" mass="36633">MKPYRAVVIGAGIIANTHLQTLHQNGRTELAAVADINRSRAEQLASNYAIAAYTDYKEMVAAERPDIAVITLPHFLHKEAAIWCARQGCHVLVEKPMAMNVQECFEINEAARSSGVTLAVGHMQRYYPAMVKAKQIIESGRLGRLIMMTERRWGDYFAVNRPAWFLNKAQSGGGIAINIGSHSVDKLQWLTSSRVTKVKASLTFFGERGDVEGSANLLMQTESSITANVALSGYHNVMMNEMDLLFTDGQLKLEGSHKLWIGDKIRKSLEPVELEGEPDAFQAQWDDLLNAIERGCEPGISGAYGQSIAEVVAAIYHSHESGAEQAVEGAGSSAV</sequence>
<dbReference type="PANTHER" id="PTHR43377">
    <property type="entry name" value="BILIVERDIN REDUCTASE A"/>
    <property type="match status" value="1"/>
</dbReference>
<proteinExistence type="predicted"/>
<feature type="domain" description="Gfo/Idh/MocA-like oxidoreductase N-terminal" evidence="1">
    <location>
        <begin position="5"/>
        <end position="122"/>
    </location>
</feature>
<feature type="domain" description="GFO/IDH/MocA-like oxidoreductase" evidence="2">
    <location>
        <begin position="131"/>
        <end position="251"/>
    </location>
</feature>
<keyword evidence="4" id="KW-1185">Reference proteome</keyword>
<organism evidence="3 4">
    <name type="scientific">Paenibacillus hodogayensis</name>
    <dbReference type="NCBI Taxonomy" id="279208"/>
    <lineage>
        <taxon>Bacteria</taxon>
        <taxon>Bacillati</taxon>
        <taxon>Bacillota</taxon>
        <taxon>Bacilli</taxon>
        <taxon>Bacillales</taxon>
        <taxon>Paenibacillaceae</taxon>
        <taxon>Paenibacillus</taxon>
    </lineage>
</organism>
<dbReference type="InterPro" id="IPR000683">
    <property type="entry name" value="Gfo/Idh/MocA-like_OxRdtase_N"/>
</dbReference>
<dbReference type="Pfam" id="PF22725">
    <property type="entry name" value="GFO_IDH_MocA_C3"/>
    <property type="match status" value="1"/>
</dbReference>
<dbReference type="InterPro" id="IPR036291">
    <property type="entry name" value="NAD(P)-bd_dom_sf"/>
</dbReference>
<evidence type="ECO:0000259" key="2">
    <source>
        <dbReference type="Pfam" id="PF22725"/>
    </source>
</evidence>
<protein>
    <submittedName>
        <fullName evidence="3">Gfo/Idh/MocA family protein</fullName>
    </submittedName>
</protein>
<accession>A0ABV5VPZ7</accession>
<reference evidence="3 4" key="1">
    <citation type="submission" date="2024-09" db="EMBL/GenBank/DDBJ databases">
        <authorList>
            <person name="Sun Q."/>
            <person name="Mori K."/>
        </authorList>
    </citation>
    <scope>NUCLEOTIDE SEQUENCE [LARGE SCALE GENOMIC DNA]</scope>
    <source>
        <strain evidence="3 4">JCM 12520</strain>
    </source>
</reference>